<proteinExistence type="predicted"/>
<gene>
    <name evidence="1" type="ORF">LHA35_14535</name>
</gene>
<comment type="caution">
    <text evidence="1">The sequence shown here is derived from an EMBL/GenBank/DDBJ whole genome shotgun (WGS) entry which is preliminary data.</text>
</comment>
<dbReference type="Pfam" id="PF00494">
    <property type="entry name" value="SQS_PSY"/>
    <property type="match status" value="1"/>
</dbReference>
<dbReference type="Proteomes" id="UP001139311">
    <property type="component" value="Unassembled WGS sequence"/>
</dbReference>
<reference evidence="1" key="1">
    <citation type="submission" date="2021-10" db="EMBL/GenBank/DDBJ databases">
        <title>Roseicella aerolatum sp. nov., isolated from aerosols of e-waste dismantling site.</title>
        <authorList>
            <person name="Qin T."/>
        </authorList>
    </citation>
    <scope>NUCLEOTIDE SEQUENCE</scope>
    <source>
        <strain evidence="1">GB24</strain>
    </source>
</reference>
<sequence length="275" mass="28663">MAKQHTLSGIAEFARRHDPDRFLCALFAPAAQREALFALIAYNHELARAREAAKTPLIALMRLQWWREVVEHAAEGRPPRRHEVAAPLHAAVAAGAIDPADLLAMADAREIEAEEEGIPTREAFSAYLRGTAGGVAVAAGRLLGAPPSLLPALQQAGLAYGLAGVLRSVPALAGQGRCLLPLDALAEAGLTPEAVVQEPGAARPVVAALAEAGLAAQAAPRAALRRLGRSPIAAALPAVLARRDLRRLTRGPVAAGPRSFGDRLAVTLAGLTARI</sequence>
<organism evidence="1 2">
    <name type="scientific">Roseicella aerolata</name>
    <dbReference type="NCBI Taxonomy" id="2883479"/>
    <lineage>
        <taxon>Bacteria</taxon>
        <taxon>Pseudomonadati</taxon>
        <taxon>Pseudomonadota</taxon>
        <taxon>Alphaproteobacteria</taxon>
        <taxon>Acetobacterales</taxon>
        <taxon>Roseomonadaceae</taxon>
        <taxon>Roseicella</taxon>
    </lineage>
</organism>
<dbReference type="AlphaFoldDB" id="A0A9X1LBW2"/>
<dbReference type="Gene3D" id="1.10.600.10">
    <property type="entry name" value="Farnesyl Diphosphate Synthase"/>
    <property type="match status" value="1"/>
</dbReference>
<dbReference type="InterPro" id="IPR002060">
    <property type="entry name" value="Squ/phyt_synthse"/>
</dbReference>
<dbReference type="EMBL" id="JAJAQI010000020">
    <property type="protein sequence ID" value="MCB4822952.1"/>
    <property type="molecule type" value="Genomic_DNA"/>
</dbReference>
<evidence type="ECO:0000313" key="2">
    <source>
        <dbReference type="Proteomes" id="UP001139311"/>
    </source>
</evidence>
<dbReference type="RefSeq" id="WP_226608999.1">
    <property type="nucleotide sequence ID" value="NZ_JAJAQI010000020.1"/>
</dbReference>
<dbReference type="InterPro" id="IPR008949">
    <property type="entry name" value="Isoprenoid_synthase_dom_sf"/>
</dbReference>
<accession>A0A9X1LBW2</accession>
<name>A0A9X1LBW2_9PROT</name>
<evidence type="ECO:0000313" key="1">
    <source>
        <dbReference type="EMBL" id="MCB4822952.1"/>
    </source>
</evidence>
<protein>
    <submittedName>
        <fullName evidence="1">Squalene/phytoene synthase family protein</fullName>
    </submittedName>
</protein>
<dbReference type="SUPFAM" id="SSF48576">
    <property type="entry name" value="Terpenoid synthases"/>
    <property type="match status" value="1"/>
</dbReference>
<keyword evidence="2" id="KW-1185">Reference proteome</keyword>